<feature type="binding site" evidence="2">
    <location>
        <position position="38"/>
    </location>
    <ligand>
        <name>ATP</name>
        <dbReference type="ChEBI" id="CHEBI:30616"/>
    </ligand>
</feature>
<comment type="similarity">
    <text evidence="1">Belongs to the protein kinase superfamily. STE Ser/Thr protein kinase family. STE20 subfamily.</text>
</comment>
<dbReference type="InterPro" id="IPR011009">
    <property type="entry name" value="Kinase-like_dom_sf"/>
</dbReference>
<comment type="caution">
    <text evidence="4">The sequence shown here is derived from an EMBL/GenBank/DDBJ whole genome shotgun (WGS) entry which is preliminary data.</text>
</comment>
<reference evidence="4 5" key="1">
    <citation type="submission" date="2024-01" db="EMBL/GenBank/DDBJ databases">
        <title>The complete chloroplast genome sequence of Lithospermum erythrorhizon: insights into the phylogenetic relationship among Boraginaceae species and the maternal lineages of purple gromwells.</title>
        <authorList>
            <person name="Okada T."/>
            <person name="Watanabe K."/>
        </authorList>
    </citation>
    <scope>NUCLEOTIDE SEQUENCE [LARGE SCALE GENOMIC DNA]</scope>
</reference>
<evidence type="ECO:0000256" key="1">
    <source>
        <dbReference type="ARBA" id="ARBA00008874"/>
    </source>
</evidence>
<dbReference type="EMBL" id="BAABME010006608">
    <property type="protein sequence ID" value="GAA0168831.1"/>
    <property type="molecule type" value="Genomic_DNA"/>
</dbReference>
<dbReference type="InterPro" id="IPR047173">
    <property type="entry name" value="STRAD_A/B-like"/>
</dbReference>
<proteinExistence type="inferred from homology"/>
<protein>
    <submittedName>
        <fullName evidence="4">Non-receptor serine/threonine protein kinase</fullName>
    </submittedName>
</protein>
<keyword evidence="2" id="KW-0067">ATP-binding</keyword>
<name>A0AAV3R0T4_LITER</name>
<dbReference type="Pfam" id="PF00069">
    <property type="entry name" value="Pkinase"/>
    <property type="match status" value="2"/>
</dbReference>
<keyword evidence="4" id="KW-0418">Kinase</keyword>
<organism evidence="4 5">
    <name type="scientific">Lithospermum erythrorhizon</name>
    <name type="common">Purple gromwell</name>
    <name type="synonym">Lithospermum officinale var. erythrorhizon</name>
    <dbReference type="NCBI Taxonomy" id="34254"/>
    <lineage>
        <taxon>Eukaryota</taxon>
        <taxon>Viridiplantae</taxon>
        <taxon>Streptophyta</taxon>
        <taxon>Embryophyta</taxon>
        <taxon>Tracheophyta</taxon>
        <taxon>Spermatophyta</taxon>
        <taxon>Magnoliopsida</taxon>
        <taxon>eudicotyledons</taxon>
        <taxon>Gunneridae</taxon>
        <taxon>Pentapetalae</taxon>
        <taxon>asterids</taxon>
        <taxon>lamiids</taxon>
        <taxon>Boraginales</taxon>
        <taxon>Boraginaceae</taxon>
        <taxon>Boraginoideae</taxon>
        <taxon>Lithospermeae</taxon>
        <taxon>Lithospermum</taxon>
    </lineage>
</organism>
<evidence type="ECO:0000313" key="5">
    <source>
        <dbReference type="Proteomes" id="UP001454036"/>
    </source>
</evidence>
<dbReference type="InterPro" id="IPR000719">
    <property type="entry name" value="Prot_kinase_dom"/>
</dbReference>
<sequence length="438" mass="49538">MYPLDSNSYQILDEIGRGSSSVVYKASCISMGLSVAIKVIELDQSRSHFYKNICEATSSSLISHPNILNMYCCFIVETSLWVVMPFMHAGSVESIIGSSVPTSSSNVRCAPIISSLLPAIRSSSTLYPILYSVNCDRFSIRHKKFLAPITTGSEPKSFKKAMQHPQWRKAMQKEIRIRIMVCGVLPEVVKNWELQQMDVHNAFLHEHLSEEIYMTIPLGFSKGSPGKLADFGVSTAFYESNLSHGSNISWPSSSLKCIEFPISPYWVAPEMVMSHLGYGFKADIWSFRITALELAYGRPSLSNHSMSKSAFMKLNKRFRFSGYDMGERKMNKKFSEVFEDMVGLCLDQDPLKRPSADKLLRHAFFRGYSEAKEFLFKNLLQGLPNVEERFGWTFDVERFEMEPVFPTEQEEDVVVKHVRLAGEIIIQEKGGDQADVSG</sequence>
<dbReference type="GO" id="GO:0005524">
    <property type="term" value="F:ATP binding"/>
    <property type="evidence" value="ECO:0007669"/>
    <property type="project" value="UniProtKB-UniRule"/>
</dbReference>
<dbReference type="Gene3D" id="3.30.200.20">
    <property type="entry name" value="Phosphorylase Kinase, domain 1"/>
    <property type="match status" value="1"/>
</dbReference>
<keyword evidence="2" id="KW-0547">Nucleotide-binding</keyword>
<gene>
    <name evidence="4" type="ORF">LIER_23457</name>
</gene>
<dbReference type="PANTHER" id="PTHR48014">
    <property type="entry name" value="SERINE/THREONINE-PROTEIN KINASE FRAY2"/>
    <property type="match status" value="1"/>
</dbReference>
<keyword evidence="4" id="KW-0808">Transferase</keyword>
<dbReference type="PANTHER" id="PTHR48014:SF7">
    <property type="entry name" value="SERINE_THREONINE-PROTEIN KINASE BLUS1"/>
    <property type="match status" value="1"/>
</dbReference>
<keyword evidence="4" id="KW-0723">Serine/threonine-protein kinase</keyword>
<dbReference type="Proteomes" id="UP001454036">
    <property type="component" value="Unassembled WGS sequence"/>
</dbReference>
<dbReference type="AlphaFoldDB" id="A0AAV3R0T4"/>
<evidence type="ECO:0000259" key="3">
    <source>
        <dbReference type="PROSITE" id="PS50011"/>
    </source>
</evidence>
<dbReference type="PROSITE" id="PS00107">
    <property type="entry name" value="PROTEIN_KINASE_ATP"/>
    <property type="match status" value="1"/>
</dbReference>
<accession>A0AAV3R0T4</accession>
<dbReference type="PROSITE" id="PS50011">
    <property type="entry name" value="PROTEIN_KINASE_DOM"/>
    <property type="match status" value="1"/>
</dbReference>
<dbReference type="GO" id="GO:0004674">
    <property type="term" value="F:protein serine/threonine kinase activity"/>
    <property type="evidence" value="ECO:0007669"/>
    <property type="project" value="UniProtKB-KW"/>
</dbReference>
<dbReference type="Gene3D" id="1.10.510.10">
    <property type="entry name" value="Transferase(Phosphotransferase) domain 1"/>
    <property type="match status" value="1"/>
</dbReference>
<feature type="domain" description="Protein kinase" evidence="3">
    <location>
        <begin position="9"/>
        <end position="365"/>
    </location>
</feature>
<dbReference type="SUPFAM" id="SSF56112">
    <property type="entry name" value="Protein kinase-like (PK-like)"/>
    <property type="match status" value="1"/>
</dbReference>
<dbReference type="GO" id="GO:0043539">
    <property type="term" value="F:protein serine/threonine kinase activator activity"/>
    <property type="evidence" value="ECO:0007669"/>
    <property type="project" value="InterPro"/>
</dbReference>
<evidence type="ECO:0000256" key="2">
    <source>
        <dbReference type="PROSITE-ProRule" id="PRU10141"/>
    </source>
</evidence>
<keyword evidence="5" id="KW-1185">Reference proteome</keyword>
<dbReference type="InterPro" id="IPR017441">
    <property type="entry name" value="Protein_kinase_ATP_BS"/>
</dbReference>
<evidence type="ECO:0000313" key="4">
    <source>
        <dbReference type="EMBL" id="GAA0168831.1"/>
    </source>
</evidence>